<dbReference type="Proteomes" id="UP001066276">
    <property type="component" value="Chromosome 4_2"/>
</dbReference>
<dbReference type="AlphaFoldDB" id="A0AAV7SMH1"/>
<evidence type="ECO:0000313" key="1">
    <source>
        <dbReference type="EMBL" id="KAJ1165286.1"/>
    </source>
</evidence>
<reference evidence="1" key="1">
    <citation type="journal article" date="2022" name="bioRxiv">
        <title>Sequencing and chromosome-scale assembly of the giantPleurodeles waltlgenome.</title>
        <authorList>
            <person name="Brown T."/>
            <person name="Elewa A."/>
            <person name="Iarovenko S."/>
            <person name="Subramanian E."/>
            <person name="Araus A.J."/>
            <person name="Petzold A."/>
            <person name="Susuki M."/>
            <person name="Suzuki K.-i.T."/>
            <person name="Hayashi T."/>
            <person name="Toyoda A."/>
            <person name="Oliveira C."/>
            <person name="Osipova E."/>
            <person name="Leigh N.D."/>
            <person name="Simon A."/>
            <person name="Yun M.H."/>
        </authorList>
    </citation>
    <scope>NUCLEOTIDE SEQUENCE</scope>
    <source>
        <strain evidence="1">20211129_DDA</strain>
        <tissue evidence="1">Liver</tissue>
    </source>
</reference>
<organism evidence="1 2">
    <name type="scientific">Pleurodeles waltl</name>
    <name type="common">Iberian ribbed newt</name>
    <dbReference type="NCBI Taxonomy" id="8319"/>
    <lineage>
        <taxon>Eukaryota</taxon>
        <taxon>Metazoa</taxon>
        <taxon>Chordata</taxon>
        <taxon>Craniata</taxon>
        <taxon>Vertebrata</taxon>
        <taxon>Euteleostomi</taxon>
        <taxon>Amphibia</taxon>
        <taxon>Batrachia</taxon>
        <taxon>Caudata</taxon>
        <taxon>Salamandroidea</taxon>
        <taxon>Salamandridae</taxon>
        <taxon>Pleurodelinae</taxon>
        <taxon>Pleurodeles</taxon>
    </lineage>
</organism>
<keyword evidence="2" id="KW-1185">Reference proteome</keyword>
<sequence length="79" mass="9200">MQCYIVSCGSGTYQALPASWALGRLRHVLFTSDVQLWPDVWCPSTMLPDYCMLLHLEHVKKNTAEDLPDRIHRIRSTYY</sequence>
<dbReference type="EMBL" id="JANPWB010000008">
    <property type="protein sequence ID" value="KAJ1165286.1"/>
    <property type="molecule type" value="Genomic_DNA"/>
</dbReference>
<accession>A0AAV7SMH1</accession>
<gene>
    <name evidence="1" type="ORF">NDU88_005714</name>
</gene>
<comment type="caution">
    <text evidence="1">The sequence shown here is derived from an EMBL/GenBank/DDBJ whole genome shotgun (WGS) entry which is preliminary data.</text>
</comment>
<evidence type="ECO:0000313" key="2">
    <source>
        <dbReference type="Proteomes" id="UP001066276"/>
    </source>
</evidence>
<protein>
    <submittedName>
        <fullName evidence="1">Uncharacterized protein</fullName>
    </submittedName>
</protein>
<proteinExistence type="predicted"/>
<name>A0AAV7SMH1_PLEWA</name>